<dbReference type="EMBL" id="VSSQ01007117">
    <property type="protein sequence ID" value="MPM34902.1"/>
    <property type="molecule type" value="Genomic_DNA"/>
</dbReference>
<organism evidence="1">
    <name type="scientific">bioreactor metagenome</name>
    <dbReference type="NCBI Taxonomy" id="1076179"/>
    <lineage>
        <taxon>unclassified sequences</taxon>
        <taxon>metagenomes</taxon>
        <taxon>ecological metagenomes</taxon>
    </lineage>
</organism>
<dbReference type="AlphaFoldDB" id="A0A644Z2B8"/>
<accession>A0A644Z2B8</accession>
<sequence length="119" mass="12841">MGGRASSGCVNVYAGTASRHYAKAHQCISAFSCVYVQTGIAVRVYTVAVSKRGCTSDRCADFHDGGIIRPYAEARVVYDRTRRAANGGHGALTLYHSILAHDQAVCIARVIRPLQRDVV</sequence>
<protein>
    <submittedName>
        <fullName evidence="1">Uncharacterized protein</fullName>
    </submittedName>
</protein>
<proteinExistence type="predicted"/>
<name>A0A644Z2B8_9ZZZZ</name>
<gene>
    <name evidence="1" type="ORF">SDC9_81492</name>
</gene>
<evidence type="ECO:0000313" key="1">
    <source>
        <dbReference type="EMBL" id="MPM34902.1"/>
    </source>
</evidence>
<reference evidence="1" key="1">
    <citation type="submission" date="2019-08" db="EMBL/GenBank/DDBJ databases">
        <authorList>
            <person name="Kucharzyk K."/>
            <person name="Murdoch R.W."/>
            <person name="Higgins S."/>
            <person name="Loffler F."/>
        </authorList>
    </citation>
    <scope>NUCLEOTIDE SEQUENCE</scope>
</reference>
<comment type="caution">
    <text evidence="1">The sequence shown here is derived from an EMBL/GenBank/DDBJ whole genome shotgun (WGS) entry which is preliminary data.</text>
</comment>